<gene>
    <name evidence="3" type="ORF">L596_022870</name>
</gene>
<feature type="compositionally biased region" description="Polar residues" evidence="1">
    <location>
        <begin position="118"/>
        <end position="136"/>
    </location>
</feature>
<evidence type="ECO:0000313" key="3">
    <source>
        <dbReference type="EMBL" id="TKR66596.1"/>
    </source>
</evidence>
<sequence>MSALVQLVCLSLVAALQVSAAIRVSRSWIDLNPIPYFPSVPHSDQVFRSLMNARNERLKGEEGLERSLVGAYFNTLGKYGKKPVGLTDPPTLSGEQASASVSSPNRRPQPSRVIIRDLTSNKIRTQNELPNPYGNSKSAKALCGMMKLC</sequence>
<feature type="compositionally biased region" description="Polar residues" evidence="1">
    <location>
        <begin position="93"/>
        <end position="108"/>
    </location>
</feature>
<organism evidence="3 4">
    <name type="scientific">Steinernema carpocapsae</name>
    <name type="common">Entomopathogenic nematode</name>
    <dbReference type="NCBI Taxonomy" id="34508"/>
    <lineage>
        <taxon>Eukaryota</taxon>
        <taxon>Metazoa</taxon>
        <taxon>Ecdysozoa</taxon>
        <taxon>Nematoda</taxon>
        <taxon>Chromadorea</taxon>
        <taxon>Rhabditida</taxon>
        <taxon>Tylenchina</taxon>
        <taxon>Panagrolaimomorpha</taxon>
        <taxon>Strongyloidoidea</taxon>
        <taxon>Steinernematidae</taxon>
        <taxon>Steinernema</taxon>
    </lineage>
</organism>
<feature type="chain" id="PRO_5020481616" evidence="2">
    <location>
        <begin position="22"/>
        <end position="149"/>
    </location>
</feature>
<accession>A0A4U5MBS3</accession>
<proteinExistence type="predicted"/>
<reference evidence="3 4" key="2">
    <citation type="journal article" date="2019" name="G3 (Bethesda)">
        <title>Hybrid Assembly of the Genome of the Entomopathogenic Nematode Steinernema carpocapsae Identifies the X-Chromosome.</title>
        <authorList>
            <person name="Serra L."/>
            <person name="Macchietto M."/>
            <person name="Macias-Munoz A."/>
            <person name="McGill C.J."/>
            <person name="Rodriguez I.M."/>
            <person name="Rodriguez B."/>
            <person name="Murad R."/>
            <person name="Mortazavi A."/>
        </authorList>
    </citation>
    <scope>NUCLEOTIDE SEQUENCE [LARGE SCALE GENOMIC DNA]</scope>
    <source>
        <strain evidence="3 4">ALL</strain>
    </source>
</reference>
<reference evidence="3 4" key="1">
    <citation type="journal article" date="2015" name="Genome Biol.">
        <title>Comparative genomics of Steinernema reveals deeply conserved gene regulatory networks.</title>
        <authorList>
            <person name="Dillman A.R."/>
            <person name="Macchietto M."/>
            <person name="Porter C.F."/>
            <person name="Rogers A."/>
            <person name="Williams B."/>
            <person name="Antoshechkin I."/>
            <person name="Lee M.M."/>
            <person name="Goodwin Z."/>
            <person name="Lu X."/>
            <person name="Lewis E.E."/>
            <person name="Goodrich-Blair H."/>
            <person name="Stock S.P."/>
            <person name="Adams B.J."/>
            <person name="Sternberg P.W."/>
            <person name="Mortazavi A."/>
        </authorList>
    </citation>
    <scope>NUCLEOTIDE SEQUENCE [LARGE SCALE GENOMIC DNA]</scope>
    <source>
        <strain evidence="3 4">ALL</strain>
    </source>
</reference>
<feature type="region of interest" description="Disordered" evidence="1">
    <location>
        <begin position="84"/>
        <end position="136"/>
    </location>
</feature>
<dbReference type="EMBL" id="AZBU02000008">
    <property type="protein sequence ID" value="TKR66596.1"/>
    <property type="molecule type" value="Genomic_DNA"/>
</dbReference>
<evidence type="ECO:0000313" key="4">
    <source>
        <dbReference type="Proteomes" id="UP000298663"/>
    </source>
</evidence>
<keyword evidence="2" id="KW-0732">Signal</keyword>
<protein>
    <submittedName>
        <fullName evidence="3">Uncharacterized protein</fullName>
    </submittedName>
</protein>
<dbReference type="AlphaFoldDB" id="A0A4U5MBS3"/>
<evidence type="ECO:0000256" key="1">
    <source>
        <dbReference type="SAM" id="MobiDB-lite"/>
    </source>
</evidence>
<evidence type="ECO:0000256" key="2">
    <source>
        <dbReference type="SAM" id="SignalP"/>
    </source>
</evidence>
<dbReference type="OrthoDB" id="10426780at2759"/>
<dbReference type="Proteomes" id="UP000298663">
    <property type="component" value="Unassembled WGS sequence"/>
</dbReference>
<keyword evidence="4" id="KW-1185">Reference proteome</keyword>
<feature type="signal peptide" evidence="2">
    <location>
        <begin position="1"/>
        <end position="21"/>
    </location>
</feature>
<comment type="caution">
    <text evidence="3">The sequence shown here is derived from an EMBL/GenBank/DDBJ whole genome shotgun (WGS) entry which is preliminary data.</text>
</comment>
<name>A0A4U5MBS3_STECR</name>